<evidence type="ECO:0000313" key="1">
    <source>
        <dbReference type="EMBL" id="RVW31983.1"/>
    </source>
</evidence>
<evidence type="ECO:0000313" key="2">
    <source>
        <dbReference type="Proteomes" id="UP000288805"/>
    </source>
</evidence>
<dbReference type="AlphaFoldDB" id="A0A438D944"/>
<dbReference type="Proteomes" id="UP000288805">
    <property type="component" value="Unassembled WGS sequence"/>
</dbReference>
<dbReference type="EMBL" id="QGNW01001732">
    <property type="protein sequence ID" value="RVW31983.1"/>
    <property type="molecule type" value="Genomic_DNA"/>
</dbReference>
<comment type="caution">
    <text evidence="1">The sequence shown here is derived from an EMBL/GenBank/DDBJ whole genome shotgun (WGS) entry which is preliminary data.</text>
</comment>
<proteinExistence type="predicted"/>
<sequence>MSDAPPYVLFPSFFGYDLCLYFFPLQLGCRFEKSDPCVVMDPPQWTQQSFALPASY</sequence>
<accession>A0A438D944</accession>
<protein>
    <submittedName>
        <fullName evidence="1">Uncharacterized protein</fullName>
    </submittedName>
</protein>
<organism evidence="1 2">
    <name type="scientific">Vitis vinifera</name>
    <name type="common">Grape</name>
    <dbReference type="NCBI Taxonomy" id="29760"/>
    <lineage>
        <taxon>Eukaryota</taxon>
        <taxon>Viridiplantae</taxon>
        <taxon>Streptophyta</taxon>
        <taxon>Embryophyta</taxon>
        <taxon>Tracheophyta</taxon>
        <taxon>Spermatophyta</taxon>
        <taxon>Magnoliopsida</taxon>
        <taxon>eudicotyledons</taxon>
        <taxon>Gunneridae</taxon>
        <taxon>Pentapetalae</taxon>
        <taxon>rosids</taxon>
        <taxon>Vitales</taxon>
        <taxon>Vitaceae</taxon>
        <taxon>Viteae</taxon>
        <taxon>Vitis</taxon>
    </lineage>
</organism>
<reference evidence="1 2" key="1">
    <citation type="journal article" date="2018" name="PLoS Genet.">
        <title>Population sequencing reveals clonal diversity and ancestral inbreeding in the grapevine cultivar Chardonnay.</title>
        <authorList>
            <person name="Roach M.J."/>
            <person name="Johnson D.L."/>
            <person name="Bohlmann J."/>
            <person name="van Vuuren H.J."/>
            <person name="Jones S.J."/>
            <person name="Pretorius I.S."/>
            <person name="Schmidt S.A."/>
            <person name="Borneman A.R."/>
        </authorList>
    </citation>
    <scope>NUCLEOTIDE SEQUENCE [LARGE SCALE GENOMIC DNA]</scope>
    <source>
        <strain evidence="2">cv. Chardonnay</strain>
        <tissue evidence="1">Leaf</tissue>
    </source>
</reference>
<gene>
    <name evidence="1" type="ORF">CK203_097472</name>
</gene>
<name>A0A438D944_VITVI</name>